<reference evidence="2" key="1">
    <citation type="journal article" date="2023" name="Science">
        <title>Genome structures resolve the early diversification of teleost fishes.</title>
        <authorList>
            <person name="Parey E."/>
            <person name="Louis A."/>
            <person name="Montfort J."/>
            <person name="Bouchez O."/>
            <person name="Roques C."/>
            <person name="Iampietro C."/>
            <person name="Lluch J."/>
            <person name="Castinel A."/>
            <person name="Donnadieu C."/>
            <person name="Desvignes T."/>
            <person name="Floi Bucao C."/>
            <person name="Jouanno E."/>
            <person name="Wen M."/>
            <person name="Mejri S."/>
            <person name="Dirks R."/>
            <person name="Jansen H."/>
            <person name="Henkel C."/>
            <person name="Chen W.J."/>
            <person name="Zahm M."/>
            <person name="Cabau C."/>
            <person name="Klopp C."/>
            <person name="Thompson A.W."/>
            <person name="Robinson-Rechavi M."/>
            <person name="Braasch I."/>
            <person name="Lecointre G."/>
            <person name="Bobe J."/>
            <person name="Postlethwait J.H."/>
            <person name="Berthelot C."/>
            <person name="Roest Crollius H."/>
            <person name="Guiguen Y."/>
        </authorList>
    </citation>
    <scope>NUCLEOTIDE SEQUENCE</scope>
    <source>
        <strain evidence="2">NC1722</strain>
    </source>
</reference>
<dbReference type="EMBL" id="JAINUG010000496">
    <property type="protein sequence ID" value="KAJ8367188.1"/>
    <property type="molecule type" value="Genomic_DNA"/>
</dbReference>
<evidence type="ECO:0000313" key="3">
    <source>
        <dbReference type="Proteomes" id="UP001221898"/>
    </source>
</evidence>
<proteinExistence type="predicted"/>
<keyword evidence="3" id="KW-1185">Reference proteome</keyword>
<dbReference type="PANTHER" id="PTHR13251:SF3">
    <property type="entry name" value="TRAFFICKING PROTEIN PARTICLE COMPLEX SUBUNIT 10"/>
    <property type="match status" value="1"/>
</dbReference>
<evidence type="ECO:0000313" key="2">
    <source>
        <dbReference type="EMBL" id="KAJ8367188.1"/>
    </source>
</evidence>
<feature type="domain" description="TRAPPC10/Trs130 N-terminal" evidence="1">
    <location>
        <begin position="16"/>
        <end position="317"/>
    </location>
</feature>
<dbReference type="Pfam" id="PF23036">
    <property type="entry name" value="TRAPPC10_1st"/>
    <property type="match status" value="1"/>
</dbReference>
<dbReference type="GO" id="GO:1990071">
    <property type="term" value="C:TRAPPII protein complex"/>
    <property type="evidence" value="ECO:0007669"/>
    <property type="project" value="InterPro"/>
</dbReference>
<gene>
    <name evidence="2" type="ORF">AAFF_G00324310</name>
</gene>
<accession>A0AAD7R6J8</accession>
<comment type="caution">
    <text evidence="2">The sequence shown here is derived from an EMBL/GenBank/DDBJ whole genome shotgun (WGS) entry which is preliminary data.</text>
</comment>
<dbReference type="Proteomes" id="UP001221898">
    <property type="component" value="Unassembled WGS sequence"/>
</dbReference>
<evidence type="ECO:0000259" key="1">
    <source>
        <dbReference type="Pfam" id="PF23036"/>
    </source>
</evidence>
<name>A0AAD7R6J8_9TELE</name>
<dbReference type="GO" id="GO:0034498">
    <property type="term" value="P:early endosome to Golgi transport"/>
    <property type="evidence" value="ECO:0007669"/>
    <property type="project" value="TreeGrafter"/>
</dbReference>
<dbReference type="InterPro" id="IPR045126">
    <property type="entry name" value="TRAPPC10/Trs130"/>
</dbReference>
<dbReference type="GO" id="GO:0006891">
    <property type="term" value="P:intra-Golgi vesicle-mediated transport"/>
    <property type="evidence" value="ECO:0007669"/>
    <property type="project" value="TreeGrafter"/>
</dbReference>
<organism evidence="2 3">
    <name type="scientific">Aldrovandia affinis</name>
    <dbReference type="NCBI Taxonomy" id="143900"/>
    <lineage>
        <taxon>Eukaryota</taxon>
        <taxon>Metazoa</taxon>
        <taxon>Chordata</taxon>
        <taxon>Craniata</taxon>
        <taxon>Vertebrata</taxon>
        <taxon>Euteleostomi</taxon>
        <taxon>Actinopterygii</taxon>
        <taxon>Neopterygii</taxon>
        <taxon>Teleostei</taxon>
        <taxon>Notacanthiformes</taxon>
        <taxon>Halosauridae</taxon>
        <taxon>Aldrovandia</taxon>
    </lineage>
</organism>
<dbReference type="PANTHER" id="PTHR13251">
    <property type="entry name" value="EPILEPSY HOLOPROSENCEPHALY CANDIDATE 1/TMEM1"/>
    <property type="match status" value="1"/>
</dbReference>
<dbReference type="GO" id="GO:0005829">
    <property type="term" value="C:cytosol"/>
    <property type="evidence" value="ECO:0007669"/>
    <property type="project" value="GOC"/>
</dbReference>
<dbReference type="AlphaFoldDB" id="A0AAD7R6J8"/>
<sequence>MEAPDVLTACASLPGAGDHALFTSLYNTLAQQLPREPMEWRRSYGRAPKMIHLEANFVQFKDDLLPKEGNKALLTFPFLYWTDCCDTEVYKTSVKEDIMRWQSLLRLHGTVDWLIVVVESDGKKKNKTKILPRTSIVDKIRNDFCNKQSDRCVVLSDPLKDYSRAQESSSSFLTKLRTLLLMSFTKNLGRFEDDMRTLREKRTEPGWSFCDYFMVQEELAFVFEMLQQFEDALVQYDELDALFTQYVLNFGAGDGANWLGSFCAPVRSWIGLVLRRHIGMQKREQIQRDQASLLDLRSYLFSHQCTLLIFLQRPWEVTQRALELLHNCVQELRMLEGALDCWVFLSCLEVLQRIEGCCDQVQLHANCSLWAYATEKLKSLGSLCGLVSTNGPDSEDLNRTVDLLAGLGIERPETVSNMSQGLQFDELSNAAMEMYRAIGRMRSARLLGKSLAEFYM</sequence>
<dbReference type="InterPro" id="IPR056913">
    <property type="entry name" value="TRAPPC10/Trs130_N"/>
</dbReference>
<protein>
    <recommendedName>
        <fullName evidence="1">TRAPPC10/Trs130 N-terminal domain-containing protein</fullName>
    </recommendedName>
</protein>